<dbReference type="Proteomes" id="UP000298860">
    <property type="component" value="Unassembled WGS sequence"/>
</dbReference>
<gene>
    <name evidence="2" type="ORF">GTS_00870</name>
</gene>
<dbReference type="EMBL" id="BJFL01000001">
    <property type="protein sequence ID" value="GDY28454.1"/>
    <property type="molecule type" value="Genomic_DNA"/>
</dbReference>
<comment type="caution">
    <text evidence="2">The sequence shown here is derived from an EMBL/GenBank/DDBJ whole genome shotgun (WGS) entry which is preliminary data.</text>
</comment>
<dbReference type="RefSeq" id="WP_137811680.1">
    <property type="nucleotide sequence ID" value="NZ_BJFL01000001.1"/>
</dbReference>
<sequence length="148" mass="15706">MRVRRALRGIVLLAAAALGAAVPSASAASPATSTAPAAAGTVLVNCEHRAEVRPANFLLACADGTLRLDGMRWTQWGPRAAVGTGQQVVNDCDPYCAAGHYHSYPVRVTLDTPRPWPGHPGLTHYTQLNVVYLAGRPAIDVSHTDLWD</sequence>
<reference evidence="3" key="1">
    <citation type="submission" date="2019-04" db="EMBL/GenBank/DDBJ databases">
        <title>Draft genome sequence of Pseudonocardiaceae bacterium SL3-2-4.</title>
        <authorList>
            <person name="Ningsih F."/>
            <person name="Yokota A."/>
            <person name="Sakai Y."/>
            <person name="Nanatani K."/>
            <person name="Yabe S."/>
            <person name="Oetari A."/>
            <person name="Sjamsuridzal W."/>
        </authorList>
    </citation>
    <scope>NUCLEOTIDE SEQUENCE [LARGE SCALE GENOMIC DNA]</scope>
    <source>
        <strain evidence="3">SL3-2-4</strain>
    </source>
</reference>
<evidence type="ECO:0000313" key="3">
    <source>
        <dbReference type="Proteomes" id="UP000298860"/>
    </source>
</evidence>
<feature type="chain" id="PRO_5020967247" description="Lipoprotein" evidence="1">
    <location>
        <begin position="28"/>
        <end position="148"/>
    </location>
</feature>
<dbReference type="OrthoDB" id="5149662at2"/>
<evidence type="ECO:0000313" key="2">
    <source>
        <dbReference type="EMBL" id="GDY28454.1"/>
    </source>
</evidence>
<dbReference type="AlphaFoldDB" id="A0A4D4IZC1"/>
<accession>A0A4D4IZC1</accession>
<evidence type="ECO:0000256" key="1">
    <source>
        <dbReference type="SAM" id="SignalP"/>
    </source>
</evidence>
<protein>
    <recommendedName>
        <fullName evidence="4">Lipoprotein</fullName>
    </recommendedName>
</protein>
<keyword evidence="1" id="KW-0732">Signal</keyword>
<proteinExistence type="predicted"/>
<keyword evidence="3" id="KW-1185">Reference proteome</keyword>
<organism evidence="2 3">
    <name type="scientific">Gandjariella thermophila</name>
    <dbReference type="NCBI Taxonomy" id="1931992"/>
    <lineage>
        <taxon>Bacteria</taxon>
        <taxon>Bacillati</taxon>
        <taxon>Actinomycetota</taxon>
        <taxon>Actinomycetes</taxon>
        <taxon>Pseudonocardiales</taxon>
        <taxon>Pseudonocardiaceae</taxon>
        <taxon>Gandjariella</taxon>
    </lineage>
</organism>
<evidence type="ECO:0008006" key="4">
    <source>
        <dbReference type="Google" id="ProtNLM"/>
    </source>
</evidence>
<feature type="signal peptide" evidence="1">
    <location>
        <begin position="1"/>
        <end position="27"/>
    </location>
</feature>
<name>A0A4D4IZC1_9PSEU</name>